<protein>
    <submittedName>
        <fullName evidence="3">Uncharacterized protein</fullName>
    </submittedName>
</protein>
<gene>
    <name evidence="3" type="ORF">A4X03_0g1926</name>
    <name evidence="2" type="ORF">JKIAZH3_G3019</name>
</gene>
<reference evidence="3" key="1">
    <citation type="submission" date="2016-04" db="EMBL/GenBank/DDBJ databases">
        <authorList>
            <person name="Nguyen H.D."/>
            <person name="Kesanakurti P."/>
            <person name="Cullis J."/>
            <person name="Levesque C.A."/>
            <person name="Hambleton S."/>
        </authorList>
    </citation>
    <scope>NUCLEOTIDE SEQUENCE</scope>
    <source>
        <strain evidence="3">DAOMC 238032</strain>
    </source>
</reference>
<dbReference type="AlphaFoldDB" id="A0A177UV40"/>
<reference evidence="2" key="3">
    <citation type="submission" date="2020-10" db="EMBL/GenBank/DDBJ databases">
        <authorList>
            <person name="Sedaghatjoo S."/>
        </authorList>
    </citation>
    <scope>NUCLEOTIDE SEQUENCE</scope>
    <source>
        <strain evidence="2">AZH3</strain>
    </source>
</reference>
<dbReference type="Proteomes" id="UP000077671">
    <property type="component" value="Unassembled WGS sequence"/>
</dbReference>
<keyword evidence="5" id="KW-1185">Reference proteome</keyword>
<dbReference type="EMBL" id="CAJHJG010003749">
    <property type="protein sequence ID" value="CAD6935102.1"/>
    <property type="molecule type" value="Genomic_DNA"/>
</dbReference>
<dbReference type="EMBL" id="LWDD02000172">
    <property type="protein sequence ID" value="KAE8263099.1"/>
    <property type="molecule type" value="Genomic_DNA"/>
</dbReference>
<organism evidence="3 4">
    <name type="scientific">Tilletia caries</name>
    <name type="common">wheat bunt fungus</name>
    <dbReference type="NCBI Taxonomy" id="13290"/>
    <lineage>
        <taxon>Eukaryota</taxon>
        <taxon>Fungi</taxon>
        <taxon>Dikarya</taxon>
        <taxon>Basidiomycota</taxon>
        <taxon>Ustilaginomycotina</taxon>
        <taxon>Exobasidiomycetes</taxon>
        <taxon>Tilletiales</taxon>
        <taxon>Tilletiaceae</taxon>
        <taxon>Tilletia</taxon>
    </lineage>
</organism>
<feature type="chain" id="PRO_5044550212" evidence="1">
    <location>
        <begin position="22"/>
        <end position="179"/>
    </location>
</feature>
<accession>A0A177UV40</accession>
<reference evidence="3" key="2">
    <citation type="journal article" date="2019" name="IMA Fungus">
        <title>Genome sequencing and comparison of five Tilletia species to identify candidate genes for the detection of regulated species infecting wheat.</title>
        <authorList>
            <person name="Nguyen H.D.T."/>
            <person name="Sultana T."/>
            <person name="Kesanakurti P."/>
            <person name="Hambleton S."/>
        </authorList>
    </citation>
    <scope>NUCLEOTIDE SEQUENCE</scope>
    <source>
        <strain evidence="3">DAOMC 238032</strain>
    </source>
</reference>
<proteinExistence type="predicted"/>
<comment type="caution">
    <text evidence="3">The sequence shown here is derived from an EMBL/GenBank/DDBJ whole genome shotgun (WGS) entry which is preliminary data.</text>
</comment>
<feature type="signal peptide" evidence="1">
    <location>
        <begin position="1"/>
        <end position="21"/>
    </location>
</feature>
<name>A0A177UV40_9BASI</name>
<sequence length="179" mass="20207">MVHLRTLTTIFLSSLVAFTTADLAQRSLYINVQFVHLWNVIVQPAKYHLPSIESQAGYDAVVNTIMKISDQLHKSIGDVELVDLGPGNKQGREDILTTLQKTYEDKYGDVYKACKELQKVAPKFKTFGTGASRAKAFNSLLQNHGELLFAMNRFKDPRFPEAMHQATSTLLETYYSFIS</sequence>
<evidence type="ECO:0000256" key="1">
    <source>
        <dbReference type="SAM" id="SignalP"/>
    </source>
</evidence>
<evidence type="ECO:0000313" key="5">
    <source>
        <dbReference type="Proteomes" id="UP000836402"/>
    </source>
</evidence>
<dbReference type="Proteomes" id="UP000836402">
    <property type="component" value="Unassembled WGS sequence"/>
</dbReference>
<evidence type="ECO:0000313" key="2">
    <source>
        <dbReference type="EMBL" id="CAD6935102.1"/>
    </source>
</evidence>
<evidence type="ECO:0000313" key="3">
    <source>
        <dbReference type="EMBL" id="KAE8263099.1"/>
    </source>
</evidence>
<evidence type="ECO:0000313" key="4">
    <source>
        <dbReference type="Proteomes" id="UP000077671"/>
    </source>
</evidence>
<keyword evidence="1" id="KW-0732">Signal</keyword>